<proteinExistence type="predicted"/>
<gene>
    <name evidence="2" type="ORF">SAMN06272737_101293</name>
</gene>
<dbReference type="RefSeq" id="WP_089334780.1">
    <property type="nucleotide sequence ID" value="NZ_FZNO01000001.1"/>
</dbReference>
<feature type="region of interest" description="Disordered" evidence="1">
    <location>
        <begin position="1"/>
        <end position="26"/>
    </location>
</feature>
<reference evidence="2 3" key="1">
    <citation type="submission" date="2017-06" db="EMBL/GenBank/DDBJ databases">
        <authorList>
            <person name="Kim H.J."/>
            <person name="Triplett B.A."/>
        </authorList>
    </citation>
    <scope>NUCLEOTIDE SEQUENCE [LARGE SCALE GENOMIC DNA]</scope>
    <source>
        <strain evidence="2 3">DSM 44272</strain>
    </source>
</reference>
<evidence type="ECO:0000256" key="1">
    <source>
        <dbReference type="SAM" id="MobiDB-lite"/>
    </source>
</evidence>
<dbReference type="Proteomes" id="UP000198403">
    <property type="component" value="Unassembled WGS sequence"/>
</dbReference>
<evidence type="ECO:0000313" key="3">
    <source>
        <dbReference type="Proteomes" id="UP000198403"/>
    </source>
</evidence>
<dbReference type="AlphaFoldDB" id="A0A238URQ0"/>
<evidence type="ECO:0000313" key="2">
    <source>
        <dbReference type="EMBL" id="SNR24820.1"/>
    </source>
</evidence>
<sequence>MTHDESADRSAVVPWREPSVPPARRPGALRAAARTLERARPARVAAMLPAGPLLGASAIAVFAAVAGRAIRIATGAARPAREQPPRKAVARRPSPPGAGPDVLVTWTSVEIRWTSGR</sequence>
<name>A0A238URQ0_9ACTN</name>
<keyword evidence="3" id="KW-1185">Reference proteome</keyword>
<accession>A0A238URQ0</accession>
<protein>
    <submittedName>
        <fullName evidence="2">Uncharacterized protein</fullName>
    </submittedName>
</protein>
<dbReference type="EMBL" id="FZNO01000001">
    <property type="protein sequence ID" value="SNR24820.1"/>
    <property type="molecule type" value="Genomic_DNA"/>
</dbReference>
<organism evidence="2 3">
    <name type="scientific">Blastococcus mobilis</name>
    <dbReference type="NCBI Taxonomy" id="1938746"/>
    <lineage>
        <taxon>Bacteria</taxon>
        <taxon>Bacillati</taxon>
        <taxon>Actinomycetota</taxon>
        <taxon>Actinomycetes</taxon>
        <taxon>Geodermatophilales</taxon>
        <taxon>Geodermatophilaceae</taxon>
        <taxon>Blastococcus</taxon>
    </lineage>
</organism>
<feature type="region of interest" description="Disordered" evidence="1">
    <location>
        <begin position="76"/>
        <end position="101"/>
    </location>
</feature>